<dbReference type="SUPFAM" id="SSF54447">
    <property type="entry name" value="ssDNA-binding transcriptional regulator domain"/>
    <property type="match status" value="1"/>
</dbReference>
<dbReference type="InterPro" id="IPR003173">
    <property type="entry name" value="PC4_C"/>
</dbReference>
<reference evidence="2 3" key="1">
    <citation type="submission" date="2024-09" db="EMBL/GenBank/DDBJ databases">
        <authorList>
            <person name="Sun Q."/>
            <person name="Mori K."/>
        </authorList>
    </citation>
    <scope>NUCLEOTIDE SEQUENCE [LARGE SCALE GENOMIC DNA]</scope>
    <source>
        <strain evidence="2 3">KCTC 22789</strain>
    </source>
</reference>
<organism evidence="2 3">
    <name type="scientific">Paracoccus niistensis</name>
    <dbReference type="NCBI Taxonomy" id="632935"/>
    <lineage>
        <taxon>Bacteria</taxon>
        <taxon>Pseudomonadati</taxon>
        <taxon>Pseudomonadota</taxon>
        <taxon>Alphaproteobacteria</taxon>
        <taxon>Rhodobacterales</taxon>
        <taxon>Paracoccaceae</taxon>
        <taxon>Paracoccus</taxon>
    </lineage>
</organism>
<sequence length="68" mass="7428">MSGAIRKNAREEIRITLDDFKGLQLVNLRVWFDAGNGEYRPGKQGVAFRLDLLPEVLEALGALEGGAA</sequence>
<dbReference type="InterPro" id="IPR009044">
    <property type="entry name" value="ssDNA-bd_transcriptional_reg"/>
</dbReference>
<dbReference type="Gene3D" id="2.30.31.10">
    <property type="entry name" value="Transcriptional Coactivator Pc4, Chain A"/>
    <property type="match status" value="1"/>
</dbReference>
<accession>A0ABV6I107</accession>
<evidence type="ECO:0000313" key="2">
    <source>
        <dbReference type="EMBL" id="MFC0339776.1"/>
    </source>
</evidence>
<evidence type="ECO:0000313" key="3">
    <source>
        <dbReference type="Proteomes" id="UP001589799"/>
    </source>
</evidence>
<dbReference type="Pfam" id="PF02229">
    <property type="entry name" value="PC4"/>
    <property type="match status" value="1"/>
</dbReference>
<dbReference type="EMBL" id="JBHLWE010000009">
    <property type="protein sequence ID" value="MFC0339776.1"/>
    <property type="molecule type" value="Genomic_DNA"/>
</dbReference>
<protein>
    <submittedName>
        <fullName evidence="2">Transcriptional coactivator p15/PC4 family protein</fullName>
    </submittedName>
</protein>
<gene>
    <name evidence="2" type="ORF">ACFFII_03220</name>
</gene>
<dbReference type="Proteomes" id="UP001589799">
    <property type="component" value="Unassembled WGS sequence"/>
</dbReference>
<keyword evidence="3" id="KW-1185">Reference proteome</keyword>
<feature type="domain" description="Transcriptional coactivator p15 (PC4) C-terminal" evidence="1">
    <location>
        <begin position="8"/>
        <end position="58"/>
    </location>
</feature>
<name>A0ABV6I107_9RHOB</name>
<comment type="caution">
    <text evidence="2">The sequence shown here is derived from an EMBL/GenBank/DDBJ whole genome shotgun (WGS) entry which is preliminary data.</text>
</comment>
<dbReference type="RefSeq" id="WP_377697459.1">
    <property type="nucleotide sequence ID" value="NZ_JBHLWE010000009.1"/>
</dbReference>
<proteinExistence type="predicted"/>
<evidence type="ECO:0000259" key="1">
    <source>
        <dbReference type="Pfam" id="PF02229"/>
    </source>
</evidence>